<comment type="caution">
    <text evidence="1">The sequence shown here is derived from an EMBL/GenBank/DDBJ whole genome shotgun (WGS) entry which is preliminary data.</text>
</comment>
<proteinExistence type="predicted"/>
<protein>
    <submittedName>
        <fullName evidence="1">Uncharacterized protein</fullName>
    </submittedName>
</protein>
<accession>A0A2T7NC43</accession>
<name>A0A2T7NC43_POMCA</name>
<evidence type="ECO:0000313" key="1">
    <source>
        <dbReference type="EMBL" id="PVD18727.1"/>
    </source>
</evidence>
<dbReference type="AlphaFoldDB" id="A0A2T7NC43"/>
<sequence>MVNFIRTSEADSVSKLEEPVQLPTEKSCDLVDERSNDSFISCIQLSPKVTLSEAPTTKRRVRKDNQRTLTCGKRRKSQRGLNKCADISQPLQSGRDRSKLQVKDIQHGRKSHIFRSVYLKRKPAKTIASTKSSRGKAKSLKTNKSIQHTAKMSKTEYKAKLLKGNRNCHISSSHLNIMTKGLVQTKARKRRLEESLAVDKSKRRQVVLSTKEDNILHYHQSLCTPTSTNSLFFSLTASQDIFAQLCQLEEKSKQYDSSIMHSLMPETTGNIYRRGPSRLKEPELQGGSHIGGVWKSIFSEN</sequence>
<evidence type="ECO:0000313" key="2">
    <source>
        <dbReference type="Proteomes" id="UP000245119"/>
    </source>
</evidence>
<gene>
    <name evidence="1" type="ORF">C0Q70_21278</name>
</gene>
<dbReference type="EMBL" id="PZQS01000014">
    <property type="protein sequence ID" value="PVD18727.1"/>
    <property type="molecule type" value="Genomic_DNA"/>
</dbReference>
<keyword evidence="2" id="KW-1185">Reference proteome</keyword>
<organism evidence="1 2">
    <name type="scientific">Pomacea canaliculata</name>
    <name type="common">Golden apple snail</name>
    <dbReference type="NCBI Taxonomy" id="400727"/>
    <lineage>
        <taxon>Eukaryota</taxon>
        <taxon>Metazoa</taxon>
        <taxon>Spiralia</taxon>
        <taxon>Lophotrochozoa</taxon>
        <taxon>Mollusca</taxon>
        <taxon>Gastropoda</taxon>
        <taxon>Caenogastropoda</taxon>
        <taxon>Architaenioglossa</taxon>
        <taxon>Ampullarioidea</taxon>
        <taxon>Ampullariidae</taxon>
        <taxon>Pomacea</taxon>
    </lineage>
</organism>
<reference evidence="1 2" key="1">
    <citation type="submission" date="2018-04" db="EMBL/GenBank/DDBJ databases">
        <title>The genome of golden apple snail Pomacea canaliculata provides insight into stress tolerance and invasive adaptation.</title>
        <authorList>
            <person name="Liu C."/>
            <person name="Liu B."/>
            <person name="Ren Y."/>
            <person name="Zhang Y."/>
            <person name="Wang H."/>
            <person name="Li S."/>
            <person name="Jiang F."/>
            <person name="Yin L."/>
            <person name="Zhang G."/>
            <person name="Qian W."/>
            <person name="Fan W."/>
        </authorList>
    </citation>
    <scope>NUCLEOTIDE SEQUENCE [LARGE SCALE GENOMIC DNA]</scope>
    <source>
        <strain evidence="1">SZHN2017</strain>
        <tissue evidence="1">Muscle</tissue>
    </source>
</reference>
<dbReference type="Proteomes" id="UP000245119">
    <property type="component" value="Linkage Group LG14"/>
</dbReference>